<dbReference type="PANTHER" id="PTHR10677">
    <property type="entry name" value="UBIQUILIN"/>
    <property type="match status" value="1"/>
</dbReference>
<feature type="region of interest" description="Disordered" evidence="1">
    <location>
        <begin position="105"/>
        <end position="176"/>
    </location>
</feature>
<accession>A0A1S8WMP4</accession>
<dbReference type="InterPro" id="IPR015496">
    <property type="entry name" value="Ubiquilin"/>
</dbReference>
<gene>
    <name evidence="3" type="ORF">X801_08435</name>
</gene>
<dbReference type="Proteomes" id="UP000243686">
    <property type="component" value="Unassembled WGS sequence"/>
</dbReference>
<feature type="compositionally biased region" description="Low complexity" evidence="1">
    <location>
        <begin position="122"/>
        <end position="149"/>
    </location>
</feature>
<dbReference type="GO" id="GO:0006511">
    <property type="term" value="P:ubiquitin-dependent protein catabolic process"/>
    <property type="evidence" value="ECO:0007669"/>
    <property type="project" value="TreeGrafter"/>
</dbReference>
<evidence type="ECO:0000313" key="3">
    <source>
        <dbReference type="EMBL" id="OON15758.1"/>
    </source>
</evidence>
<name>A0A1S8WMP4_OPIVI</name>
<dbReference type="FunFam" id="1.10.260.100:FF:000001">
    <property type="entry name" value="Ubiquilin 1"/>
    <property type="match status" value="1"/>
</dbReference>
<feature type="compositionally biased region" description="Polar residues" evidence="1">
    <location>
        <begin position="151"/>
        <end position="176"/>
    </location>
</feature>
<dbReference type="AlphaFoldDB" id="A0A1S8WMP4"/>
<evidence type="ECO:0000256" key="1">
    <source>
        <dbReference type="SAM" id="MobiDB-lite"/>
    </source>
</evidence>
<sequence>MTGNSFANMQQSLQAQVMQNPELLRSMLENPMVQSLMSNPDVIRSLFQANPQMRELMERNPEVGHMLNNPELLRQSMEIARNPAMMQEMVRNYDRALSNLESVPGERRAAAPTNEPMPNPWAPSSASSGSAGGATTTGPTTTPVSGAPPNADNTNVMQTMLNQLVSQPELVSNAFQ</sequence>
<feature type="domain" description="STI1" evidence="2">
    <location>
        <begin position="2"/>
        <end position="37"/>
    </location>
</feature>
<organism evidence="3 4">
    <name type="scientific">Opisthorchis viverrini</name>
    <name type="common">Southeast Asian liver fluke</name>
    <dbReference type="NCBI Taxonomy" id="6198"/>
    <lineage>
        <taxon>Eukaryota</taxon>
        <taxon>Metazoa</taxon>
        <taxon>Spiralia</taxon>
        <taxon>Lophotrochozoa</taxon>
        <taxon>Platyhelminthes</taxon>
        <taxon>Trematoda</taxon>
        <taxon>Digenea</taxon>
        <taxon>Opisthorchiida</taxon>
        <taxon>Opisthorchiata</taxon>
        <taxon>Opisthorchiidae</taxon>
        <taxon>Opisthorchis</taxon>
    </lineage>
</organism>
<dbReference type="Gene3D" id="1.10.260.100">
    <property type="match status" value="1"/>
</dbReference>
<protein>
    <recommendedName>
        <fullName evidence="2">STI1 domain-containing protein</fullName>
    </recommendedName>
</protein>
<evidence type="ECO:0000259" key="2">
    <source>
        <dbReference type="SMART" id="SM00727"/>
    </source>
</evidence>
<proteinExistence type="predicted"/>
<feature type="non-terminal residue" evidence="3">
    <location>
        <position position="176"/>
    </location>
</feature>
<dbReference type="GO" id="GO:0031593">
    <property type="term" value="F:polyubiquitin modification-dependent protein binding"/>
    <property type="evidence" value="ECO:0007669"/>
    <property type="project" value="TreeGrafter"/>
</dbReference>
<feature type="domain" description="STI1" evidence="2">
    <location>
        <begin position="50"/>
        <end position="89"/>
    </location>
</feature>
<keyword evidence="4" id="KW-1185">Reference proteome</keyword>
<dbReference type="SMART" id="SM00727">
    <property type="entry name" value="STI1"/>
    <property type="match status" value="2"/>
</dbReference>
<dbReference type="PANTHER" id="PTHR10677:SF3">
    <property type="entry name" value="FI07626P-RELATED"/>
    <property type="match status" value="1"/>
</dbReference>
<dbReference type="Pfam" id="PF23195">
    <property type="entry name" value="UBQLN1"/>
    <property type="match status" value="1"/>
</dbReference>
<dbReference type="GO" id="GO:0005829">
    <property type="term" value="C:cytosol"/>
    <property type="evidence" value="ECO:0007669"/>
    <property type="project" value="TreeGrafter"/>
</dbReference>
<dbReference type="InterPro" id="IPR006636">
    <property type="entry name" value="STI1_HS-bd"/>
</dbReference>
<evidence type="ECO:0000313" key="4">
    <source>
        <dbReference type="Proteomes" id="UP000243686"/>
    </source>
</evidence>
<reference evidence="3 4" key="1">
    <citation type="submission" date="2015-03" db="EMBL/GenBank/DDBJ databases">
        <title>Draft genome of the nematode, Opisthorchis viverrini.</title>
        <authorList>
            <person name="Mitreva M."/>
        </authorList>
    </citation>
    <scope>NUCLEOTIDE SEQUENCE [LARGE SCALE GENOMIC DNA]</scope>
    <source>
        <strain evidence="3">Khon Kaen</strain>
    </source>
</reference>
<dbReference type="EMBL" id="KV902386">
    <property type="protein sequence ID" value="OON15758.1"/>
    <property type="molecule type" value="Genomic_DNA"/>
</dbReference>